<gene>
    <name evidence="1" type="ORF">PCON_04853</name>
</gene>
<evidence type="ECO:0000313" key="2">
    <source>
        <dbReference type="Proteomes" id="UP000018144"/>
    </source>
</evidence>
<keyword evidence="2" id="KW-1185">Reference proteome</keyword>
<proteinExistence type="predicted"/>
<protein>
    <submittedName>
        <fullName evidence="1">Uncharacterized protein</fullName>
    </submittedName>
</protein>
<dbReference type="AlphaFoldDB" id="U4KW39"/>
<name>U4KW39_PYROM</name>
<organism evidence="1 2">
    <name type="scientific">Pyronema omphalodes (strain CBS 100304)</name>
    <name type="common">Pyronema confluens</name>
    <dbReference type="NCBI Taxonomy" id="1076935"/>
    <lineage>
        <taxon>Eukaryota</taxon>
        <taxon>Fungi</taxon>
        <taxon>Dikarya</taxon>
        <taxon>Ascomycota</taxon>
        <taxon>Pezizomycotina</taxon>
        <taxon>Pezizomycetes</taxon>
        <taxon>Pezizales</taxon>
        <taxon>Pyronemataceae</taxon>
        <taxon>Pyronema</taxon>
    </lineage>
</organism>
<dbReference type="EMBL" id="HF935243">
    <property type="protein sequence ID" value="CCX05266.1"/>
    <property type="molecule type" value="Genomic_DNA"/>
</dbReference>
<evidence type="ECO:0000313" key="1">
    <source>
        <dbReference type="EMBL" id="CCX05266.1"/>
    </source>
</evidence>
<sequence length="62" mass="6975">MSNIHFYTDEGIGAPGTATLGPFRYLRLLLRRFNALKCGLPIMLHIHRARNACIFPVSYAAK</sequence>
<dbReference type="Proteomes" id="UP000018144">
    <property type="component" value="Unassembled WGS sequence"/>
</dbReference>
<accession>U4KW39</accession>
<reference evidence="1 2" key="1">
    <citation type="journal article" date="2013" name="PLoS Genet.">
        <title>The genome and development-dependent transcriptomes of Pyronema confluens: a window into fungal evolution.</title>
        <authorList>
            <person name="Traeger S."/>
            <person name="Altegoer F."/>
            <person name="Freitag M."/>
            <person name="Gabaldon T."/>
            <person name="Kempken F."/>
            <person name="Kumar A."/>
            <person name="Marcet-Houben M."/>
            <person name="Poggeler S."/>
            <person name="Stajich J.E."/>
            <person name="Nowrousian M."/>
        </authorList>
    </citation>
    <scope>NUCLEOTIDE SEQUENCE [LARGE SCALE GENOMIC DNA]</scope>
    <source>
        <strain evidence="2">CBS 100304</strain>
        <tissue evidence="1">Vegetative mycelium</tissue>
    </source>
</reference>